<dbReference type="InterPro" id="IPR011009">
    <property type="entry name" value="Kinase-like_dom_sf"/>
</dbReference>
<dbReference type="Pfam" id="PF03109">
    <property type="entry name" value="ABC1"/>
    <property type="match status" value="2"/>
</dbReference>
<dbReference type="GO" id="GO:0004672">
    <property type="term" value="F:protein kinase activity"/>
    <property type="evidence" value="ECO:0007669"/>
    <property type="project" value="InterPro"/>
</dbReference>
<name>A0A814PI91_9BILA</name>
<dbReference type="PANTHER" id="PTHR43173:SF34">
    <property type="entry name" value="ABC1 ATYPICAL KINASE-LIKE DOMAIN-CONTAINING PROTEIN"/>
    <property type="match status" value="1"/>
</dbReference>
<comment type="caution">
    <text evidence="4">The sequence shown here is derived from an EMBL/GenBank/DDBJ whole genome shotgun (WGS) entry which is preliminary data.</text>
</comment>
<dbReference type="InterPro" id="IPR004147">
    <property type="entry name" value="ABC1_dom"/>
</dbReference>
<dbReference type="InterPro" id="IPR051130">
    <property type="entry name" value="Mito_struct-func_regulator"/>
</dbReference>
<dbReference type="CDD" id="cd05121">
    <property type="entry name" value="ABC1_ADCK3-like"/>
    <property type="match status" value="1"/>
</dbReference>
<dbReference type="InterPro" id="IPR000719">
    <property type="entry name" value="Prot_kinase_dom"/>
</dbReference>
<evidence type="ECO:0000259" key="2">
    <source>
        <dbReference type="PROSITE" id="PS50011"/>
    </source>
</evidence>
<dbReference type="Proteomes" id="UP000663877">
    <property type="component" value="Unassembled WGS sequence"/>
</dbReference>
<evidence type="ECO:0000313" key="3">
    <source>
        <dbReference type="EMBL" id="CAF0925561.1"/>
    </source>
</evidence>
<feature type="domain" description="Protein kinase" evidence="2">
    <location>
        <begin position="178"/>
        <end position="575"/>
    </location>
</feature>
<evidence type="ECO:0000256" key="1">
    <source>
        <dbReference type="ARBA" id="ARBA00009670"/>
    </source>
</evidence>
<dbReference type="GO" id="GO:0005524">
    <property type="term" value="F:ATP binding"/>
    <property type="evidence" value="ECO:0007669"/>
    <property type="project" value="InterPro"/>
</dbReference>
<accession>A0A814PI91</accession>
<dbReference type="OrthoDB" id="427480at2759"/>
<gene>
    <name evidence="4" type="ORF">BJG266_LOCUS21669</name>
    <name evidence="3" type="ORF">QVE165_LOCUS10795</name>
</gene>
<reference evidence="4" key="1">
    <citation type="submission" date="2021-02" db="EMBL/GenBank/DDBJ databases">
        <authorList>
            <person name="Nowell W R."/>
        </authorList>
    </citation>
    <scope>NUCLEOTIDE SEQUENCE</scope>
</reference>
<dbReference type="Proteomes" id="UP000663832">
    <property type="component" value="Unassembled WGS sequence"/>
</dbReference>
<comment type="similarity">
    <text evidence="1">Belongs to the protein kinase superfamily. ADCK protein kinase family.</text>
</comment>
<dbReference type="PANTHER" id="PTHR43173">
    <property type="entry name" value="ABC1 FAMILY PROTEIN"/>
    <property type="match status" value="1"/>
</dbReference>
<organism evidence="4 6">
    <name type="scientific">Adineta steineri</name>
    <dbReference type="NCBI Taxonomy" id="433720"/>
    <lineage>
        <taxon>Eukaryota</taxon>
        <taxon>Metazoa</taxon>
        <taxon>Spiralia</taxon>
        <taxon>Gnathifera</taxon>
        <taxon>Rotifera</taxon>
        <taxon>Eurotatoria</taxon>
        <taxon>Bdelloidea</taxon>
        <taxon>Adinetida</taxon>
        <taxon>Adinetidae</taxon>
        <taxon>Adineta</taxon>
    </lineage>
</organism>
<protein>
    <recommendedName>
        <fullName evidence="2">Protein kinase domain-containing protein</fullName>
    </recommendedName>
</protein>
<proteinExistence type="inferred from homology"/>
<evidence type="ECO:0000313" key="4">
    <source>
        <dbReference type="EMBL" id="CAF1106817.1"/>
    </source>
</evidence>
<sequence>MLLCRVLSRPRLPLVHLHRSLSVRSFIQPRRLIKFAVGTTLLTGTGFISYTIYESGPEIEKIRRTSYFWSRMIPVYLHYRYQQLYFKLFPAKSPEEEDEIWNKLHNKYCDYVLNVILHQRGVYIKLGQIASTRPDIIPKPYLKKFAQLQDGVPAQPGEYAREMIEQAFNKPLEEIFSEFNPKAVGAATIGQAHEARLKGSNKAVIIKIQYPEVQRLFGLDFSTLKKFVRLAQPEHAPLFDEFEKAFQIEFDFRREARALDIIGRNIMPRFPNIIIPRPTPGMATEFVIVMEKLDGTKLIDALKIEQARMAAEQGKTLEEFEQEMMAKYLSGELHREAKKRYTPSAFIVNMYASLIRTVNRLKNVYIYIYNHSIVPLLKRFPLEYNEERVFINPHEIIDLLNEVHAQEILLDGIFNADPHPGNIFLLKNGKIGLIDFGQVQELSLSHRLKLAKLIVLLAEGTKEEIVQQYISMGVVTRHMNPYVIEKLARLGFDRDDPETCEGKNAQLFFEELSRKDEVIKVPEGYLMAARVGILLRGLGTWLQLPHSTAQKWAPIAKQLLNTYKDTNEQLLTSPA</sequence>
<dbReference type="PROSITE" id="PS50011">
    <property type="entry name" value="PROTEIN_KINASE_DOM"/>
    <property type="match status" value="1"/>
</dbReference>
<dbReference type="EMBL" id="CAJNOI010000130">
    <property type="protein sequence ID" value="CAF1106817.1"/>
    <property type="molecule type" value="Genomic_DNA"/>
</dbReference>
<dbReference type="EMBL" id="CAJNOM010000051">
    <property type="protein sequence ID" value="CAF0925561.1"/>
    <property type="molecule type" value="Genomic_DNA"/>
</dbReference>
<dbReference type="SUPFAM" id="SSF56112">
    <property type="entry name" value="Protein kinase-like (PK-like)"/>
    <property type="match status" value="1"/>
</dbReference>
<evidence type="ECO:0000313" key="6">
    <source>
        <dbReference type="Proteomes" id="UP000663877"/>
    </source>
</evidence>
<evidence type="ECO:0000313" key="5">
    <source>
        <dbReference type="Proteomes" id="UP000663832"/>
    </source>
</evidence>
<keyword evidence="5" id="KW-1185">Reference proteome</keyword>
<dbReference type="AlphaFoldDB" id="A0A814PI91"/>